<dbReference type="Gene3D" id="3.10.450.50">
    <property type="match status" value="1"/>
</dbReference>
<evidence type="ECO:0000313" key="3">
    <source>
        <dbReference type="Proteomes" id="UP001303046"/>
    </source>
</evidence>
<name>A0ABR1DN82_NECAM</name>
<comment type="caution">
    <text evidence="2">The sequence shown here is derived from an EMBL/GenBank/DDBJ whole genome shotgun (WGS) entry which is preliminary data.</text>
</comment>
<protein>
    <recommendedName>
        <fullName evidence="1">DUF4440 domain-containing protein</fullName>
    </recommendedName>
</protein>
<dbReference type="Proteomes" id="UP001303046">
    <property type="component" value="Unassembled WGS sequence"/>
</dbReference>
<feature type="domain" description="DUF4440" evidence="1">
    <location>
        <begin position="18"/>
        <end position="118"/>
    </location>
</feature>
<evidence type="ECO:0000259" key="1">
    <source>
        <dbReference type="Pfam" id="PF14534"/>
    </source>
</evidence>
<accession>A0ABR1DN82</accession>
<gene>
    <name evidence="2" type="primary">Necator_chrIV.g16659</name>
    <name evidence="2" type="ORF">RB195_003362</name>
</gene>
<sequence length="126" mass="14455">MKSSCVLEAKSILAPLILEMKKSLEEGNIDKIAAFYDPDAVFIEIGKSGVWGKEIKPKLMEWDQRLGKTTYKPTEEKYEMAGDYIIITMNVDVKSEKMGDIKMKTAQIWRKSNNTYLIMHDEFAVL</sequence>
<dbReference type="InterPro" id="IPR032710">
    <property type="entry name" value="NTF2-like_dom_sf"/>
</dbReference>
<evidence type="ECO:0000313" key="2">
    <source>
        <dbReference type="EMBL" id="KAK6751896.1"/>
    </source>
</evidence>
<dbReference type="PANTHER" id="PTHR31664">
    <property type="entry name" value="PROTEIN CBG16427"/>
    <property type="match status" value="1"/>
</dbReference>
<dbReference type="InterPro" id="IPR027843">
    <property type="entry name" value="DUF4440"/>
</dbReference>
<proteinExistence type="predicted"/>
<keyword evidence="3" id="KW-1185">Reference proteome</keyword>
<dbReference type="PANTHER" id="PTHR31664:SF4">
    <property type="entry name" value="DUF4440 DOMAIN-CONTAINING PROTEIN"/>
    <property type="match status" value="1"/>
</dbReference>
<dbReference type="EMBL" id="JAVFWL010000004">
    <property type="protein sequence ID" value="KAK6751896.1"/>
    <property type="molecule type" value="Genomic_DNA"/>
</dbReference>
<reference evidence="2 3" key="1">
    <citation type="submission" date="2023-08" db="EMBL/GenBank/DDBJ databases">
        <title>A Necator americanus chromosomal reference genome.</title>
        <authorList>
            <person name="Ilik V."/>
            <person name="Petrzelkova K.J."/>
            <person name="Pardy F."/>
            <person name="Fuh T."/>
            <person name="Niatou-Singa F.S."/>
            <person name="Gouil Q."/>
            <person name="Baker L."/>
            <person name="Ritchie M.E."/>
            <person name="Jex A.R."/>
            <person name="Gazzola D."/>
            <person name="Li H."/>
            <person name="Toshio Fujiwara R."/>
            <person name="Zhan B."/>
            <person name="Aroian R.V."/>
            <person name="Pafco B."/>
            <person name="Schwarz E.M."/>
        </authorList>
    </citation>
    <scope>NUCLEOTIDE SEQUENCE [LARGE SCALE GENOMIC DNA]</scope>
    <source>
        <strain evidence="2 3">Aroian</strain>
        <tissue evidence="2">Whole animal</tissue>
    </source>
</reference>
<dbReference type="Pfam" id="PF14534">
    <property type="entry name" value="DUF4440"/>
    <property type="match status" value="1"/>
</dbReference>
<dbReference type="SUPFAM" id="SSF54427">
    <property type="entry name" value="NTF2-like"/>
    <property type="match status" value="1"/>
</dbReference>
<organism evidence="2 3">
    <name type="scientific">Necator americanus</name>
    <name type="common">Human hookworm</name>
    <dbReference type="NCBI Taxonomy" id="51031"/>
    <lineage>
        <taxon>Eukaryota</taxon>
        <taxon>Metazoa</taxon>
        <taxon>Ecdysozoa</taxon>
        <taxon>Nematoda</taxon>
        <taxon>Chromadorea</taxon>
        <taxon>Rhabditida</taxon>
        <taxon>Rhabditina</taxon>
        <taxon>Rhabditomorpha</taxon>
        <taxon>Strongyloidea</taxon>
        <taxon>Ancylostomatidae</taxon>
        <taxon>Bunostominae</taxon>
        <taxon>Necator</taxon>
    </lineage>
</organism>